<dbReference type="PROSITE" id="PS50109">
    <property type="entry name" value="HIS_KIN"/>
    <property type="match status" value="1"/>
</dbReference>
<sequence>MKLNSTSKLRIVTIALVMVLTSGIGTFATLHSYDISRAKIDAQINGTIMDAVEARNQELSAALFHIDEFSLDFTLALLSRDGSATIIKDSTVPLFDAISLDEAAQATESVQSAKGITQYRYRSLLISGGDYLLIAASSNEAVRSLKGDLLSVLLITLLASLVAFAFLSLFIRRLKRRDDVDALRRMQEFLGDASHELRTPLTVIKGYVEMLSKGQMSAEEDKSRAFNRVTNEISRMEALIHDLLLLAELGESAAREQEEIDVSLLLRGYAEDFSTLNPVREIDIEISDEIFVVGVRDYFTRFIQNALNNISRHTATDVPVRISLAQKGKNVTLIIEDGGNGLPESAYREKVRSLNRFDKSRSRESGGSGLGMSIMAAVVEKLHGQMTLRKSELGGLAVIAEFTHGSRPISRSASRTET</sequence>
<dbReference type="EC" id="2.7.13.3" evidence="2"/>
<keyword evidence="3" id="KW-0597">Phosphoprotein</keyword>
<feature type="domain" description="Histidine kinase" evidence="8">
    <location>
        <begin position="192"/>
        <end position="406"/>
    </location>
</feature>
<evidence type="ECO:0000256" key="2">
    <source>
        <dbReference type="ARBA" id="ARBA00012438"/>
    </source>
</evidence>
<dbReference type="GO" id="GO:0016036">
    <property type="term" value="P:cellular response to phosphate starvation"/>
    <property type="evidence" value="ECO:0007669"/>
    <property type="project" value="TreeGrafter"/>
</dbReference>
<reference evidence="9" key="1">
    <citation type="submission" date="2020-05" db="EMBL/GenBank/DDBJ databases">
        <authorList>
            <person name="Chiriac C."/>
            <person name="Salcher M."/>
            <person name="Ghai R."/>
            <person name="Kavagutti S V."/>
        </authorList>
    </citation>
    <scope>NUCLEOTIDE SEQUENCE</scope>
</reference>
<evidence type="ECO:0000256" key="7">
    <source>
        <dbReference type="SAM" id="Phobius"/>
    </source>
</evidence>
<name>A0A6J7ERC5_9ZZZZ</name>
<keyword evidence="5" id="KW-0418">Kinase</keyword>
<dbReference type="SMART" id="SM00387">
    <property type="entry name" value="HATPase_c"/>
    <property type="match status" value="1"/>
</dbReference>
<comment type="catalytic activity">
    <reaction evidence="1">
        <text>ATP + protein L-histidine = ADP + protein N-phospho-L-histidine.</text>
        <dbReference type="EC" id="2.7.13.3"/>
    </reaction>
</comment>
<keyword evidence="7" id="KW-0812">Transmembrane</keyword>
<dbReference type="PANTHER" id="PTHR45453:SF1">
    <property type="entry name" value="PHOSPHATE REGULON SENSOR PROTEIN PHOR"/>
    <property type="match status" value="1"/>
</dbReference>
<dbReference type="InterPro" id="IPR050351">
    <property type="entry name" value="BphY/WalK/GraS-like"/>
</dbReference>
<feature type="transmembrane region" description="Helical" evidence="7">
    <location>
        <begin position="149"/>
        <end position="171"/>
    </location>
</feature>
<dbReference type="Gene3D" id="1.10.287.130">
    <property type="match status" value="1"/>
</dbReference>
<dbReference type="GO" id="GO:0005886">
    <property type="term" value="C:plasma membrane"/>
    <property type="evidence" value="ECO:0007669"/>
    <property type="project" value="TreeGrafter"/>
</dbReference>
<dbReference type="FunFam" id="1.10.287.130:FF:000001">
    <property type="entry name" value="Two-component sensor histidine kinase"/>
    <property type="match status" value="1"/>
</dbReference>
<evidence type="ECO:0000256" key="3">
    <source>
        <dbReference type="ARBA" id="ARBA00022553"/>
    </source>
</evidence>
<dbReference type="CDD" id="cd00082">
    <property type="entry name" value="HisKA"/>
    <property type="match status" value="1"/>
</dbReference>
<dbReference type="PRINTS" id="PR00344">
    <property type="entry name" value="BCTRLSENSOR"/>
</dbReference>
<keyword evidence="4" id="KW-0808">Transferase</keyword>
<dbReference type="InterPro" id="IPR003661">
    <property type="entry name" value="HisK_dim/P_dom"/>
</dbReference>
<organism evidence="9">
    <name type="scientific">freshwater metagenome</name>
    <dbReference type="NCBI Taxonomy" id="449393"/>
    <lineage>
        <taxon>unclassified sequences</taxon>
        <taxon>metagenomes</taxon>
        <taxon>ecological metagenomes</taxon>
    </lineage>
</organism>
<keyword evidence="7" id="KW-1133">Transmembrane helix</keyword>
<protein>
    <recommendedName>
        <fullName evidence="2">histidine kinase</fullName>
        <ecNumber evidence="2">2.7.13.3</ecNumber>
    </recommendedName>
</protein>
<dbReference type="InterPro" id="IPR003594">
    <property type="entry name" value="HATPase_dom"/>
</dbReference>
<keyword evidence="6" id="KW-0902">Two-component regulatory system</keyword>
<keyword evidence="7" id="KW-0472">Membrane</keyword>
<dbReference type="SMART" id="SM00388">
    <property type="entry name" value="HisKA"/>
    <property type="match status" value="1"/>
</dbReference>
<feature type="transmembrane region" description="Helical" evidence="7">
    <location>
        <begin position="12"/>
        <end position="33"/>
    </location>
</feature>
<dbReference type="InterPro" id="IPR004358">
    <property type="entry name" value="Sig_transdc_His_kin-like_C"/>
</dbReference>
<dbReference type="Pfam" id="PF02518">
    <property type="entry name" value="HATPase_c"/>
    <property type="match status" value="1"/>
</dbReference>
<evidence type="ECO:0000313" key="9">
    <source>
        <dbReference type="EMBL" id="CAB4883814.1"/>
    </source>
</evidence>
<evidence type="ECO:0000256" key="4">
    <source>
        <dbReference type="ARBA" id="ARBA00022679"/>
    </source>
</evidence>
<dbReference type="SUPFAM" id="SSF55874">
    <property type="entry name" value="ATPase domain of HSP90 chaperone/DNA topoisomerase II/histidine kinase"/>
    <property type="match status" value="1"/>
</dbReference>
<dbReference type="SUPFAM" id="SSF47384">
    <property type="entry name" value="Homodimeric domain of signal transducing histidine kinase"/>
    <property type="match status" value="1"/>
</dbReference>
<dbReference type="GO" id="GO:0004721">
    <property type="term" value="F:phosphoprotein phosphatase activity"/>
    <property type="evidence" value="ECO:0007669"/>
    <property type="project" value="TreeGrafter"/>
</dbReference>
<dbReference type="AlphaFoldDB" id="A0A6J7ERC5"/>
<dbReference type="GO" id="GO:0000155">
    <property type="term" value="F:phosphorelay sensor kinase activity"/>
    <property type="evidence" value="ECO:0007669"/>
    <property type="project" value="InterPro"/>
</dbReference>
<dbReference type="Pfam" id="PF00512">
    <property type="entry name" value="HisKA"/>
    <property type="match status" value="1"/>
</dbReference>
<dbReference type="InterPro" id="IPR036890">
    <property type="entry name" value="HATPase_C_sf"/>
</dbReference>
<accession>A0A6J7ERC5</accession>
<evidence type="ECO:0000256" key="1">
    <source>
        <dbReference type="ARBA" id="ARBA00000085"/>
    </source>
</evidence>
<evidence type="ECO:0000259" key="8">
    <source>
        <dbReference type="PROSITE" id="PS50109"/>
    </source>
</evidence>
<dbReference type="PANTHER" id="PTHR45453">
    <property type="entry name" value="PHOSPHATE REGULON SENSOR PROTEIN PHOR"/>
    <property type="match status" value="1"/>
</dbReference>
<dbReference type="InterPro" id="IPR005467">
    <property type="entry name" value="His_kinase_dom"/>
</dbReference>
<dbReference type="InterPro" id="IPR036097">
    <property type="entry name" value="HisK_dim/P_sf"/>
</dbReference>
<evidence type="ECO:0000256" key="5">
    <source>
        <dbReference type="ARBA" id="ARBA00022777"/>
    </source>
</evidence>
<proteinExistence type="predicted"/>
<gene>
    <name evidence="9" type="ORF">UFOPK3482_00373</name>
</gene>
<dbReference type="Gene3D" id="3.30.565.10">
    <property type="entry name" value="Histidine kinase-like ATPase, C-terminal domain"/>
    <property type="match status" value="1"/>
</dbReference>
<dbReference type="EMBL" id="CAFBLZ010000020">
    <property type="protein sequence ID" value="CAB4883814.1"/>
    <property type="molecule type" value="Genomic_DNA"/>
</dbReference>
<evidence type="ECO:0000256" key="6">
    <source>
        <dbReference type="ARBA" id="ARBA00023012"/>
    </source>
</evidence>